<dbReference type="InterPro" id="IPR013783">
    <property type="entry name" value="Ig-like_fold"/>
</dbReference>
<evidence type="ECO:0000259" key="9">
    <source>
        <dbReference type="PROSITE" id="PS50825"/>
    </source>
</evidence>
<feature type="compositionally biased region" description="Polar residues" evidence="5">
    <location>
        <begin position="2834"/>
        <end position="2843"/>
    </location>
</feature>
<keyword evidence="1 4" id="KW-0245">EGF-like domain</keyword>
<feature type="domain" description="Fibronectin type-III" evidence="10">
    <location>
        <begin position="1445"/>
        <end position="1536"/>
    </location>
</feature>
<dbReference type="PANTHER" id="PTHR24273">
    <property type="entry name" value="FI04643P-RELATED"/>
    <property type="match status" value="1"/>
</dbReference>
<feature type="domain" description="HYR" evidence="9">
    <location>
        <begin position="758"/>
        <end position="839"/>
    </location>
</feature>
<dbReference type="InterPro" id="IPR000742">
    <property type="entry name" value="EGF"/>
</dbReference>
<feature type="domain" description="EGF-like" evidence="8">
    <location>
        <begin position="23"/>
        <end position="58"/>
    </location>
</feature>
<feature type="region of interest" description="Disordered" evidence="5">
    <location>
        <begin position="3164"/>
        <end position="3187"/>
    </location>
</feature>
<dbReference type="EnsemblMetazoa" id="XM_038213063.1">
    <property type="protein sequence ID" value="XP_038068991.1"/>
    <property type="gene ID" value="LOC119738257"/>
</dbReference>
<feature type="domain" description="HYR" evidence="9">
    <location>
        <begin position="588"/>
        <end position="671"/>
    </location>
</feature>
<feature type="domain" description="Fibronectin type-III" evidence="10">
    <location>
        <begin position="2145"/>
        <end position="2236"/>
    </location>
</feature>
<feature type="domain" description="EGF-like" evidence="8">
    <location>
        <begin position="462"/>
        <end position="498"/>
    </location>
</feature>
<feature type="domain" description="HYR" evidence="9">
    <location>
        <begin position="673"/>
        <end position="756"/>
    </location>
</feature>
<feature type="disulfide bond" evidence="4">
    <location>
        <begin position="3368"/>
        <end position="3377"/>
    </location>
</feature>
<evidence type="ECO:0000256" key="7">
    <source>
        <dbReference type="SAM" id="SignalP"/>
    </source>
</evidence>
<evidence type="ECO:0000259" key="10">
    <source>
        <dbReference type="PROSITE" id="PS50853"/>
    </source>
</evidence>
<feature type="disulfide bond" evidence="4">
    <location>
        <begin position="84"/>
        <end position="93"/>
    </location>
</feature>
<evidence type="ECO:0000256" key="5">
    <source>
        <dbReference type="SAM" id="MobiDB-lite"/>
    </source>
</evidence>
<dbReference type="Proteomes" id="UP000887568">
    <property type="component" value="Unplaced"/>
</dbReference>
<dbReference type="SUPFAM" id="SSF57196">
    <property type="entry name" value="EGF/Laminin"/>
    <property type="match status" value="4"/>
</dbReference>
<evidence type="ECO:0000313" key="11">
    <source>
        <dbReference type="EnsemblMetazoa" id="XP_038068991.1"/>
    </source>
</evidence>
<dbReference type="PROSITE" id="PS01186">
    <property type="entry name" value="EGF_2"/>
    <property type="match status" value="6"/>
</dbReference>
<keyword evidence="6" id="KW-0812">Transmembrane</keyword>
<feature type="domain" description="Fibronectin type-III" evidence="10">
    <location>
        <begin position="2320"/>
        <end position="2410"/>
    </location>
</feature>
<dbReference type="InterPro" id="IPR013032">
    <property type="entry name" value="EGF-like_CS"/>
</dbReference>
<feature type="domain" description="HYR" evidence="9">
    <location>
        <begin position="2572"/>
        <end position="2648"/>
    </location>
</feature>
<evidence type="ECO:0000256" key="3">
    <source>
        <dbReference type="ARBA" id="ARBA00023157"/>
    </source>
</evidence>
<organism evidence="11 12">
    <name type="scientific">Patiria miniata</name>
    <name type="common">Bat star</name>
    <name type="synonym">Asterina miniata</name>
    <dbReference type="NCBI Taxonomy" id="46514"/>
    <lineage>
        <taxon>Eukaryota</taxon>
        <taxon>Metazoa</taxon>
        <taxon>Echinodermata</taxon>
        <taxon>Eleutherozoa</taxon>
        <taxon>Asterozoa</taxon>
        <taxon>Asteroidea</taxon>
        <taxon>Valvatacea</taxon>
        <taxon>Valvatida</taxon>
        <taxon>Asterinidae</taxon>
        <taxon>Patiria</taxon>
    </lineage>
</organism>
<feature type="disulfide bond" evidence="4">
    <location>
        <begin position="29"/>
        <end position="46"/>
    </location>
</feature>
<feature type="domain" description="HYR" evidence="9">
    <location>
        <begin position="2965"/>
        <end position="3044"/>
    </location>
</feature>
<accession>A0A914B0F4</accession>
<feature type="domain" description="HYR" evidence="9">
    <location>
        <begin position="2237"/>
        <end position="2316"/>
    </location>
</feature>
<dbReference type="Pfam" id="PF12661">
    <property type="entry name" value="hEGF"/>
    <property type="match status" value="2"/>
</dbReference>
<feature type="domain" description="Fibronectin type-III" evidence="10">
    <location>
        <begin position="1271"/>
        <end position="1362"/>
    </location>
</feature>
<evidence type="ECO:0000259" key="8">
    <source>
        <dbReference type="PROSITE" id="PS50026"/>
    </source>
</evidence>
<keyword evidence="3 4" id="KW-1015">Disulfide bond</keyword>
<feature type="domain" description="Fibronectin type-III" evidence="10">
    <location>
        <begin position="1971"/>
        <end position="2062"/>
    </location>
</feature>
<feature type="disulfide bond" evidence="4">
    <location>
        <begin position="328"/>
        <end position="337"/>
    </location>
</feature>
<dbReference type="CDD" id="cd00063">
    <property type="entry name" value="FN3"/>
    <property type="match status" value="8"/>
</dbReference>
<feature type="domain" description="HYR" evidence="9">
    <location>
        <begin position="2062"/>
        <end position="2141"/>
    </location>
</feature>
<feature type="domain" description="HYR" evidence="9">
    <location>
        <begin position="1533"/>
        <end position="1615"/>
    </location>
</feature>
<feature type="domain" description="Fibronectin type-III" evidence="10">
    <location>
        <begin position="1097"/>
        <end position="1189"/>
    </location>
</feature>
<dbReference type="Pfam" id="PF00041">
    <property type="entry name" value="fn3"/>
    <property type="match status" value="8"/>
</dbReference>
<dbReference type="RefSeq" id="XP_038068991.1">
    <property type="nucleotide sequence ID" value="XM_038213063.1"/>
</dbReference>
<keyword evidence="12" id="KW-1185">Reference proteome</keyword>
<feature type="domain" description="HYR" evidence="9">
    <location>
        <begin position="1362"/>
        <end position="1441"/>
    </location>
</feature>
<dbReference type="SUPFAM" id="SSF49265">
    <property type="entry name" value="Fibronectin type III"/>
    <property type="match status" value="6"/>
</dbReference>
<evidence type="ECO:0000313" key="12">
    <source>
        <dbReference type="Proteomes" id="UP000887568"/>
    </source>
</evidence>
<feature type="disulfide bond" evidence="4">
    <location>
        <begin position="48"/>
        <end position="57"/>
    </location>
</feature>
<keyword evidence="6" id="KW-1133">Transmembrane helix</keyword>
<feature type="domain" description="EGF-like" evidence="8">
    <location>
        <begin position="305"/>
        <end position="338"/>
    </location>
</feature>
<keyword evidence="7" id="KW-0732">Signal</keyword>
<feature type="disulfide bond" evidence="4">
    <location>
        <begin position="366"/>
        <end position="375"/>
    </location>
</feature>
<feature type="disulfide bond" evidence="4">
    <location>
        <begin position="275"/>
        <end position="292"/>
    </location>
</feature>
<dbReference type="Pfam" id="PF00008">
    <property type="entry name" value="EGF"/>
    <property type="match status" value="1"/>
</dbReference>
<feature type="domain" description="HYR" evidence="9">
    <location>
        <begin position="1014"/>
        <end position="1093"/>
    </location>
</feature>
<feature type="region of interest" description="Disordered" evidence="5">
    <location>
        <begin position="2755"/>
        <end position="2775"/>
    </location>
</feature>
<dbReference type="RefSeq" id="XP_038068990.1">
    <property type="nucleotide sequence ID" value="XM_038213062.1"/>
</dbReference>
<feature type="domain" description="EGF-like" evidence="8">
    <location>
        <begin position="340"/>
        <end position="376"/>
    </location>
</feature>
<feature type="domain" description="HYR" evidence="9">
    <location>
        <begin position="3130"/>
        <end position="3214"/>
    </location>
</feature>
<feature type="domain" description="HYR" evidence="9">
    <location>
        <begin position="2887"/>
        <end position="2964"/>
    </location>
</feature>
<feature type="domain" description="HYR" evidence="9">
    <location>
        <begin position="1888"/>
        <end position="1967"/>
    </location>
</feature>
<dbReference type="SMART" id="SM00181">
    <property type="entry name" value="EGF"/>
    <property type="match status" value="7"/>
</dbReference>
<keyword evidence="2" id="KW-0677">Repeat</keyword>
<dbReference type="InterPro" id="IPR003961">
    <property type="entry name" value="FN3_dom"/>
</dbReference>
<feature type="domain" description="HYR" evidence="9">
    <location>
        <begin position="503"/>
        <end position="586"/>
    </location>
</feature>
<dbReference type="SMART" id="SM00060">
    <property type="entry name" value="FN3"/>
    <property type="match status" value="10"/>
</dbReference>
<dbReference type="GeneID" id="119738257"/>
<feature type="disulfide bond" evidence="4">
    <location>
        <begin position="488"/>
        <end position="497"/>
    </location>
</feature>
<feature type="domain" description="HYR" evidence="9">
    <location>
        <begin position="2491"/>
        <end position="2570"/>
    </location>
</feature>
<feature type="domain" description="HYR" evidence="9">
    <location>
        <begin position="1188"/>
        <end position="1267"/>
    </location>
</feature>
<feature type="transmembrane region" description="Helical" evidence="6">
    <location>
        <begin position="3395"/>
        <end position="3415"/>
    </location>
</feature>
<dbReference type="Gene3D" id="2.60.40.10">
    <property type="entry name" value="Immunoglobulins"/>
    <property type="match status" value="9"/>
</dbReference>
<feature type="domain" description="HYR" evidence="9">
    <location>
        <begin position="3045"/>
        <end position="3129"/>
    </location>
</feature>
<dbReference type="PROSITE" id="PS50825">
    <property type="entry name" value="HYR"/>
    <property type="match status" value="27"/>
</dbReference>
<feature type="domain" description="HYR" evidence="9">
    <location>
        <begin position="100"/>
        <end position="184"/>
    </location>
</feature>
<evidence type="ECO:0000256" key="4">
    <source>
        <dbReference type="PROSITE-ProRule" id="PRU00076"/>
    </source>
</evidence>
<evidence type="ECO:0000256" key="6">
    <source>
        <dbReference type="SAM" id="Phobius"/>
    </source>
</evidence>
<feature type="disulfide bond" evidence="4">
    <location>
        <begin position="294"/>
        <end position="303"/>
    </location>
</feature>
<protein>
    <submittedName>
        <fullName evidence="11">Uncharacterized protein</fullName>
    </submittedName>
</protein>
<feature type="compositionally biased region" description="Polar residues" evidence="5">
    <location>
        <begin position="2755"/>
        <end position="2765"/>
    </location>
</feature>
<feature type="domain" description="HYR" evidence="9">
    <location>
        <begin position="3216"/>
        <end position="3299"/>
    </location>
</feature>
<sequence>MMAAFRISVVCALLALLPTPIMSQGTCQCENGGQCLYDETGAGIRCVCPVGYRGILCDIQDANCLCENGGICSINAEDDYVCSCMEGYDGPLCQYVPLVDDKSPPDIFNCPSDFEARRQPGEDSVYVTWEEPYATDNSGEVPSVFRNIAPNFYARSNYDVQVFYRYTDQTGLTSECRFTVTVIYSDGSDPRPVVSGCPSNINVTAMGSLRTAVDWVEPTLGSTGQVVISVDRSHVPGSLFFLGSTPVTYTFLSDTNQVMSMCTFTVTVTTDSCRCENGGICIPDEVKSGVMCMCPAGYSGILCQESACQCLNGGMCVREAGNTVMCTCPRGYRGVLCEQMDDQCDCENGGTCVHDATVPGGTMCICPAGFGGILCNESTSVDTVPPTVTFCPESFNLNPNSSDPIAATWPQPRAEDDSGLAPSVDQNVPVGTLMNPGDVLDVVYKFTDAAGNSAFCNFTITFKDRCDCENGGTCVHDTIVPGGTRCICPAGFAGILCSESTSVDTVPPTVTFCPESFNLNPISNDPIAATWPQPRAEDDSGLAPSVDLNVLMGTLVNLGDVLDIVYKFTDAAGNVAFCNFTITAVADVDTVPPTVTFCPESFNVSLTSSEPIAATWPQPEAEDDSGLAPTVDQNIAMGTLMSLGDVLDVVYKFSDAAGNAAFCNFTVTVVGRVDTIPPTVTFCPESFNLSLTSSEPIAATWTQPEAEDDSGLAPSVDQNVPMGTLMNLGDVLDVVYKFTDAAGNVAFCNFTITAVGRVDTAPPTITFCPESFNLSLTSSEPIAATWPQPEAEDDSGLAPSVDQNVPMGTLMSLGDVLNVVYNFTDAAGNVAFCNFTITAVDDIPPTIRFCPSNIENLAPNPTAMIFVTWAMPQVSDNLGGPLRVLASSLPGIFVMAGSAQTVTYVFTDESGNEARCMFNIVITVLESPKSVSLIDVTTTSAMLSVVPPNATFDSYVVKVQDQELTFPATESILPLSDLMPGTNYQVLVSTAISYGTSNQVISEPFNLEFTTVALDMTLPVISGCPSDITLPAGQNVANWTEPTAVDNSGLVPAVIKSHEPGAVFADESTNVSYTFTDAAGNTAKCVFTVTRILVLEPPMSVSLINVTTTYALLSLAPPNVNFDLYIVNVQSPTLGTDVNIPATESTVEIPGLMPGTNYTVSVSTAVAYGTDNEVISEPISLDFITVLPDTTVPVISGCPSDITLPAGQNVANWTEPTAVDNSGLVPAVIKSHEPGAVFADESTNVSYTFTDAAGNMAKCVFIVKRILVLEPPMSVSLINVTTTSALLSLAPPNVNFDLYIVNAQSPTSGTDVNIPATENTVELLGLMPGTNYTVSVSTAVAYGTDNEVISEPVSLDFTTVALDMTPPVISGCPSDITLPAGQNVANWTEPTAVDNSGLVPAVNKSHEPGAVFADESTNVSYTFSDAAGNMAKCVFTVKRILVLEPPASISLVNLTSTFAMFSLVPPNVTFDTYVATVRGKDLTVEVTFPATEGILPLPNLMPGTNYTMSISTAVAFGMDNEVVSEPVIFEFSTDPVPVIKNCPSDVTLNVTHPSGVAYGFWIEPTAVSGSEAVPVHHRTHRPGSSFGQGTTNVTYVFQDSKGYEAQCSFMVTVMVVMQAMPVPPDSINVADVTPISALVTWTGPSTTFDSFLVTVLGPSSTDTATLDPSETSLALFGLTPGTNYTVKISTVIGSNVDSQVISEAILTSFKTVAVDMTLPVISGCPSDITLPAGQNVANWTEPTAVDNSGLVPAVIKTHEPGAVFADESTNVSYTFTDVAGNMAKCVFTVKRILVLEPPMSVSLINVTTTYALLSLAPPNVNFDLYIVHAQSQALAIDVNIPATESTIKLLGLMPGTNYTVSVSTAVAYGTDNEVISEPVSLDFTTVSLDMTPPVISGCPSDITLPAGQNVANWTEPTAVDNSGLVPAVIKSHEPGAVFADESTNVSYTFTDAAGNVAKCVFTVTRILVLEPPMSVSLINVTTTSALLSLAPPNVNFDLYIVHAQSPTLGIDVNIPATESTVELPGLMPDTNYTVSVSTAVAYGTDNEVISDPVSLDFTTVSLDMTRPVISGCPSDITLPAGQNVANWTEPTAIDNSGLVPAVNKSHEPGAVFANESTNVSYTFTDAAGNMAKCVFTVTRILVLDPPSSISITDVTSSMAFVTWTPPNSTFDVYLVVVQGSNETTRFIFPKVQDFILLPNLTSNTNYTVSVSTAVALGTVNEILSEPVVVTVTTMDAPDTMPPVVTGCPSDITLPAGQNVANWTEPTAVDNSGLVPAVNKSHEPGAVFADESTNVSYTFSDAAGNMAKCVFTVTRILVLDPPGSISITDVTSSLAFLTWTPPNSTFDVYLVVVQGSNETRQFTTPKVQNSIVLPNLTPNTNYTVSVSTAVAYGTANEIVSQPVSVTLTVLDAPDTMPPMVTGCPSDITLPAGQNVANWTEPTAVDNSGLVPAVIKSHEPGAVFADESTNVSYTFTDAAGNMAKCVFTVTRLFDLTPPVVSGCPDNITLPLGATVANWTEPTATDDSGSPPSVLKSHVPGASFLEGNTNVTYTFTDGVGNQAVCAFLVTVTFDVTRPVVSGCPDDITLPLGATIANWTEPTATDDSGSPPSVLKSHAPGASFLEGNTNVTYTFTDGVGNQAVCAFLVTVTFDVTRPVVSGCPDDITLPLGATIANWTEPTATDDSGSPPSVLKSHVPGASFLEGNTNVTYTFTDGVENQAVCAFLVTVTFDLTPPVVSGCPDNITLPLGATVANWTEPTATDDSGSPPSVLKSHAPGTSFLEGNTNVTYTFTDGVGNQAVCAFLVTVTFDKTAPVISNCPGNILLPFASTLASWTEPTATDNSGEPPSVTKTHEPGTEFSDGNTTVAYTFTDAAGNQANCSFVVNVVADDVAPFILNCPSNISLPFGTDTASWTEPTATDNSGQVPSVDRSHEPGAVFTEDSTMVTYTFTDAMGNQANCVFLVIRLRDDIRPEITTCPSIINLTPGTNVATWDEPTATDNSGEIPTFTRTHEPGSVFTENVTMVVYTFTDAAGNEALCVFFVKLAPVDMPPMIFNCPSDFTMTLLLSEIDLGIFFTWREPFAIDDSGLEPTVNKTHSPGIMFPAGSTRVVYTFTDNAGNQAECAFVVNVLLVDDIRPVITGCPSDMDVTLPLTQQSDIMVTWQEPSATDNSGAAPSLDRSHQPGETFPEGRTTVTYTFSDQTGNEAVCSFEINVQREEDVTPPQILNCPLDQAYVIPAGNQFMIIMWNPPTAIDNSGVPPAVVSNRIPGDVFGIGETVVMYNFTDPSDNMATCEFTIKLSTPVLNPCQSSPCRPNENCFYSATTFICVAGPFRKRRDVLDMKDDVMDICPCENGGVCLKETGSKGTRCICPEGLTGILCKEAGDKGDETALQSSWKFLGLTSLGALSLLVAMLLAVFHIKRQRTGKLGYDISSMAF</sequence>
<feature type="domain" description="HYR" evidence="9">
    <location>
        <begin position="188"/>
        <end position="270"/>
    </location>
</feature>
<feature type="disulfide bond" evidence="4">
    <location>
        <begin position="3349"/>
        <end position="3366"/>
    </location>
</feature>
<dbReference type="InterPro" id="IPR003410">
    <property type="entry name" value="HYR_dom"/>
</dbReference>
<feature type="domain" description="HYR" evidence="9">
    <location>
        <begin position="840"/>
        <end position="924"/>
    </location>
</feature>
<reference evidence="11" key="1">
    <citation type="submission" date="2022-11" db="UniProtKB">
        <authorList>
            <consortium name="EnsemblMetazoa"/>
        </authorList>
    </citation>
    <scope>IDENTIFICATION</scope>
</reference>
<feature type="domain" description="HYR" evidence="9">
    <location>
        <begin position="2807"/>
        <end position="2886"/>
    </location>
</feature>
<feature type="domain" description="HYR" evidence="9">
    <location>
        <begin position="2730"/>
        <end position="2806"/>
    </location>
</feature>
<comment type="caution">
    <text evidence="4">Lacks conserved residue(s) required for the propagation of feature annotation.</text>
</comment>
<dbReference type="OrthoDB" id="10045365at2759"/>
<feature type="domain" description="HYR" evidence="9">
    <location>
        <begin position="2412"/>
        <end position="2490"/>
    </location>
</feature>
<dbReference type="PANTHER" id="PTHR24273:SF32">
    <property type="entry name" value="HYALIN"/>
    <property type="match status" value="1"/>
</dbReference>
<dbReference type="PROSITE" id="PS00022">
    <property type="entry name" value="EGF_1"/>
    <property type="match status" value="7"/>
</dbReference>
<feature type="domain" description="Fibronectin type-III" evidence="10">
    <location>
        <begin position="927"/>
        <end position="1014"/>
    </location>
</feature>
<dbReference type="Pfam" id="PF02494">
    <property type="entry name" value="HYR"/>
    <property type="match status" value="27"/>
</dbReference>
<feature type="domain" description="EGF-like" evidence="8">
    <location>
        <begin position="3343"/>
        <end position="3378"/>
    </location>
</feature>
<evidence type="ECO:0000256" key="1">
    <source>
        <dbReference type="ARBA" id="ARBA00022536"/>
    </source>
</evidence>
<feature type="domain" description="HYR" evidence="9">
    <location>
        <begin position="2649"/>
        <end position="2728"/>
    </location>
</feature>
<feature type="domain" description="HYR" evidence="9">
    <location>
        <begin position="381"/>
        <end position="464"/>
    </location>
</feature>
<dbReference type="Gene3D" id="2.10.25.10">
    <property type="entry name" value="Laminin"/>
    <property type="match status" value="7"/>
</dbReference>
<feature type="region of interest" description="Disordered" evidence="5">
    <location>
        <begin position="2834"/>
        <end position="2858"/>
    </location>
</feature>
<feature type="domain" description="Fibronectin type-III" evidence="10">
    <location>
        <begin position="1623"/>
        <end position="1711"/>
    </location>
</feature>
<dbReference type="PROSITE" id="PS50026">
    <property type="entry name" value="EGF_3"/>
    <property type="match status" value="7"/>
</dbReference>
<dbReference type="PROSITE" id="PS50853">
    <property type="entry name" value="FN3"/>
    <property type="match status" value="9"/>
</dbReference>
<feature type="signal peptide" evidence="7">
    <location>
        <begin position="1"/>
        <end position="23"/>
    </location>
</feature>
<name>A0A914B0F4_PATMI</name>
<dbReference type="CDD" id="cd00053">
    <property type="entry name" value="EGF"/>
    <property type="match status" value="3"/>
</dbReference>
<feature type="domain" description="EGF-like" evidence="8">
    <location>
        <begin position="269"/>
        <end position="304"/>
    </location>
</feature>
<feature type="chain" id="PRO_5038324128" evidence="7">
    <location>
        <begin position="24"/>
        <end position="3434"/>
    </location>
</feature>
<dbReference type="InterPro" id="IPR036116">
    <property type="entry name" value="FN3_sf"/>
</dbReference>
<feature type="domain" description="HYR" evidence="9">
    <location>
        <begin position="1714"/>
        <end position="1793"/>
    </location>
</feature>
<dbReference type="EnsemblMetazoa" id="XM_038213062.1">
    <property type="protein sequence ID" value="XP_038068990.1"/>
    <property type="gene ID" value="LOC119738257"/>
</dbReference>
<proteinExistence type="predicted"/>
<keyword evidence="6" id="KW-0472">Membrane</keyword>
<evidence type="ECO:0000256" key="2">
    <source>
        <dbReference type="ARBA" id="ARBA00022737"/>
    </source>
</evidence>
<feature type="domain" description="EGF-like" evidence="8">
    <location>
        <begin position="60"/>
        <end position="94"/>
    </location>
</feature>
<feature type="domain" description="Fibronectin type-III" evidence="10">
    <location>
        <begin position="1797"/>
        <end position="1888"/>
    </location>
</feature>